<evidence type="ECO:0000313" key="3">
    <source>
        <dbReference type="Proteomes" id="UP000789759"/>
    </source>
</evidence>
<feature type="compositionally biased region" description="Basic and acidic residues" evidence="1">
    <location>
        <begin position="1"/>
        <end position="37"/>
    </location>
</feature>
<sequence>MKNKETKSDHSEINKDLYSDEESKSTSNKDTESKDPNKFLTIAIKNLVD</sequence>
<keyword evidence="3" id="KW-1185">Reference proteome</keyword>
<reference evidence="2" key="1">
    <citation type="submission" date="2021-06" db="EMBL/GenBank/DDBJ databases">
        <authorList>
            <person name="Kallberg Y."/>
            <person name="Tangrot J."/>
            <person name="Rosling A."/>
        </authorList>
    </citation>
    <scope>NUCLEOTIDE SEQUENCE</scope>
    <source>
        <strain evidence="2">FL966</strain>
    </source>
</reference>
<dbReference type="Proteomes" id="UP000789759">
    <property type="component" value="Unassembled WGS sequence"/>
</dbReference>
<feature type="region of interest" description="Disordered" evidence="1">
    <location>
        <begin position="1"/>
        <end position="39"/>
    </location>
</feature>
<evidence type="ECO:0000313" key="2">
    <source>
        <dbReference type="EMBL" id="CAG8632619.1"/>
    </source>
</evidence>
<comment type="caution">
    <text evidence="2">The sequence shown here is derived from an EMBL/GenBank/DDBJ whole genome shotgun (WGS) entry which is preliminary data.</text>
</comment>
<organism evidence="2 3">
    <name type="scientific">Cetraspora pellucida</name>
    <dbReference type="NCBI Taxonomy" id="1433469"/>
    <lineage>
        <taxon>Eukaryota</taxon>
        <taxon>Fungi</taxon>
        <taxon>Fungi incertae sedis</taxon>
        <taxon>Mucoromycota</taxon>
        <taxon>Glomeromycotina</taxon>
        <taxon>Glomeromycetes</taxon>
        <taxon>Diversisporales</taxon>
        <taxon>Gigasporaceae</taxon>
        <taxon>Cetraspora</taxon>
    </lineage>
</organism>
<name>A0A9N9GXN5_9GLOM</name>
<dbReference type="AlphaFoldDB" id="A0A9N9GXN5"/>
<accession>A0A9N9GXN5</accession>
<gene>
    <name evidence="2" type="ORF">CPELLU_LOCUS8463</name>
</gene>
<protein>
    <submittedName>
        <fullName evidence="2">15516_t:CDS:1</fullName>
    </submittedName>
</protein>
<evidence type="ECO:0000256" key="1">
    <source>
        <dbReference type="SAM" id="MobiDB-lite"/>
    </source>
</evidence>
<dbReference type="OrthoDB" id="10351323at2759"/>
<dbReference type="EMBL" id="CAJVQA010006028">
    <property type="protein sequence ID" value="CAG8632619.1"/>
    <property type="molecule type" value="Genomic_DNA"/>
</dbReference>
<proteinExistence type="predicted"/>